<dbReference type="PANTHER" id="PTHR12526">
    <property type="entry name" value="GLYCOSYLTRANSFERASE"/>
    <property type="match status" value="1"/>
</dbReference>
<evidence type="ECO:0000313" key="3">
    <source>
        <dbReference type="EMBL" id="OGK42289.1"/>
    </source>
</evidence>
<dbReference type="InterPro" id="IPR001296">
    <property type="entry name" value="Glyco_trans_1"/>
</dbReference>
<sequence length="387" mass="44842">MQKLRIAQISPYWFDVPPKNYGGTERVISYITEELVSRGHNVSLYAPPGSQTNARLISPLSAEYPKAVESYIDPFFSGNSLYVNAEVFKQADEFDIIHSHAYYFSFPFSEFVKTPVVHTLHNQLPREREIENLFMRRYKDLNFVSISQEFRTHFDLNYVSTVYHGLDLEFFPFNEVGGDYLFWMGRVSKNKGEDIAIEVAQKVKRKLKMAASIRKDTADRFKKIIDSSSEYLEVLQNVKFEETWKHYGGARSFIFPVQWREPFGLILIESMACGTPVIAYAKGSIPEIIKDGETGFIVNPSDAEIVGDWIVKKTGIEGLCEAVEKVYSLPDQDYLRMRKNCRSHVEKNFTVKQMVDKYEEVYAKILNPKFKMVRQARHPEQSRRTNP</sequence>
<evidence type="ECO:0000259" key="2">
    <source>
        <dbReference type="Pfam" id="PF13439"/>
    </source>
</evidence>
<dbReference type="Proteomes" id="UP000177698">
    <property type="component" value="Unassembled WGS sequence"/>
</dbReference>
<dbReference type="PANTHER" id="PTHR12526:SF595">
    <property type="entry name" value="BLL5217 PROTEIN"/>
    <property type="match status" value="1"/>
</dbReference>
<comment type="caution">
    <text evidence="3">The sequence shown here is derived from an EMBL/GenBank/DDBJ whole genome shotgun (WGS) entry which is preliminary data.</text>
</comment>
<organism evidence="3 4">
    <name type="scientific">Candidatus Roizmanbacteria bacterium RIFCSPLOWO2_01_FULL_37_12</name>
    <dbReference type="NCBI Taxonomy" id="1802056"/>
    <lineage>
        <taxon>Bacteria</taxon>
        <taxon>Candidatus Roizmaniibacteriota</taxon>
    </lineage>
</organism>
<dbReference type="Pfam" id="PF13439">
    <property type="entry name" value="Glyco_transf_4"/>
    <property type="match status" value="1"/>
</dbReference>
<dbReference type="EMBL" id="MGAG01000003">
    <property type="protein sequence ID" value="OGK42289.1"/>
    <property type="molecule type" value="Genomic_DNA"/>
</dbReference>
<reference evidence="3 4" key="1">
    <citation type="journal article" date="2016" name="Nat. Commun.">
        <title>Thousands of microbial genomes shed light on interconnected biogeochemical processes in an aquifer system.</title>
        <authorList>
            <person name="Anantharaman K."/>
            <person name="Brown C.T."/>
            <person name="Hug L.A."/>
            <person name="Sharon I."/>
            <person name="Castelle C.J."/>
            <person name="Probst A.J."/>
            <person name="Thomas B.C."/>
            <person name="Singh A."/>
            <person name="Wilkins M.J."/>
            <person name="Karaoz U."/>
            <person name="Brodie E.L."/>
            <person name="Williams K.H."/>
            <person name="Hubbard S.S."/>
            <person name="Banfield J.F."/>
        </authorList>
    </citation>
    <scope>NUCLEOTIDE SEQUENCE [LARGE SCALE GENOMIC DNA]</scope>
</reference>
<evidence type="ECO:0000259" key="1">
    <source>
        <dbReference type="Pfam" id="PF00534"/>
    </source>
</evidence>
<name>A0A1F7IFZ4_9BACT</name>
<gene>
    <name evidence="3" type="ORF">A2954_04755</name>
</gene>
<protein>
    <recommendedName>
        <fullName evidence="5">Glycosyl transferase family 1 domain-containing protein</fullName>
    </recommendedName>
</protein>
<dbReference type="Gene3D" id="3.40.50.2000">
    <property type="entry name" value="Glycogen Phosphorylase B"/>
    <property type="match status" value="2"/>
</dbReference>
<dbReference type="STRING" id="1802056.A2954_04755"/>
<dbReference type="SUPFAM" id="SSF53756">
    <property type="entry name" value="UDP-Glycosyltransferase/glycogen phosphorylase"/>
    <property type="match status" value="1"/>
</dbReference>
<proteinExistence type="predicted"/>
<dbReference type="Pfam" id="PF00534">
    <property type="entry name" value="Glycos_transf_1"/>
    <property type="match status" value="1"/>
</dbReference>
<dbReference type="CDD" id="cd03802">
    <property type="entry name" value="GT4_AviGT4-like"/>
    <property type="match status" value="1"/>
</dbReference>
<accession>A0A1F7IFZ4</accession>
<dbReference type="AlphaFoldDB" id="A0A1F7IFZ4"/>
<evidence type="ECO:0000313" key="4">
    <source>
        <dbReference type="Proteomes" id="UP000177698"/>
    </source>
</evidence>
<feature type="domain" description="Glycosyltransferase subfamily 4-like N-terminal" evidence="2">
    <location>
        <begin position="21"/>
        <end position="169"/>
    </location>
</feature>
<dbReference type="InterPro" id="IPR028098">
    <property type="entry name" value="Glyco_trans_4-like_N"/>
</dbReference>
<feature type="domain" description="Glycosyl transferase family 1" evidence="1">
    <location>
        <begin position="179"/>
        <end position="304"/>
    </location>
</feature>
<dbReference type="GO" id="GO:0016757">
    <property type="term" value="F:glycosyltransferase activity"/>
    <property type="evidence" value="ECO:0007669"/>
    <property type="project" value="InterPro"/>
</dbReference>
<evidence type="ECO:0008006" key="5">
    <source>
        <dbReference type="Google" id="ProtNLM"/>
    </source>
</evidence>